<proteinExistence type="predicted"/>
<evidence type="ECO:0000256" key="3">
    <source>
        <dbReference type="ARBA" id="ARBA00022692"/>
    </source>
</evidence>
<evidence type="ECO:0000256" key="8">
    <source>
        <dbReference type="SAM" id="Phobius"/>
    </source>
</evidence>
<keyword evidence="3 8" id="KW-0812">Transmembrane</keyword>
<accession>A0ABD3UNK8</accession>
<evidence type="ECO:0000256" key="2">
    <source>
        <dbReference type="ARBA" id="ARBA00022448"/>
    </source>
</evidence>
<feature type="domain" description="Amino acid transporter transmembrane" evidence="9">
    <location>
        <begin position="41"/>
        <end position="318"/>
    </location>
</feature>
<reference evidence="10 11" key="1">
    <citation type="submission" date="2024-12" db="EMBL/GenBank/DDBJ databases">
        <title>The unique morphological basis and parallel evolutionary history of personate flowers in Penstemon.</title>
        <authorList>
            <person name="Depatie T.H."/>
            <person name="Wessinger C.A."/>
        </authorList>
    </citation>
    <scope>NUCLEOTIDE SEQUENCE [LARGE SCALE GENOMIC DNA]</scope>
    <source>
        <strain evidence="10">WTNN_2</strain>
        <tissue evidence="10">Leaf</tissue>
    </source>
</reference>
<feature type="transmembrane region" description="Helical" evidence="8">
    <location>
        <begin position="199"/>
        <end position="225"/>
    </location>
</feature>
<dbReference type="InterPro" id="IPR013057">
    <property type="entry name" value="AA_transpt_TM"/>
</dbReference>
<comment type="caution">
    <text evidence="10">The sequence shown here is derived from an EMBL/GenBank/DDBJ whole genome shotgun (WGS) entry which is preliminary data.</text>
</comment>
<keyword evidence="6 8" id="KW-0472">Membrane</keyword>
<evidence type="ECO:0000256" key="4">
    <source>
        <dbReference type="ARBA" id="ARBA00022970"/>
    </source>
</evidence>
<evidence type="ECO:0000313" key="11">
    <source>
        <dbReference type="Proteomes" id="UP001634393"/>
    </source>
</evidence>
<evidence type="ECO:0000313" key="10">
    <source>
        <dbReference type="EMBL" id="KAL3851084.1"/>
    </source>
</evidence>
<evidence type="ECO:0000256" key="6">
    <source>
        <dbReference type="ARBA" id="ARBA00023136"/>
    </source>
</evidence>
<feature type="transmembrane region" description="Helical" evidence="8">
    <location>
        <begin position="46"/>
        <end position="66"/>
    </location>
</feature>
<evidence type="ECO:0000256" key="7">
    <source>
        <dbReference type="SAM" id="MobiDB-lite"/>
    </source>
</evidence>
<name>A0ABD3UNK8_9LAMI</name>
<dbReference type="GO" id="GO:0006865">
    <property type="term" value="P:amino acid transport"/>
    <property type="evidence" value="ECO:0007669"/>
    <property type="project" value="UniProtKB-KW"/>
</dbReference>
<organism evidence="10 11">
    <name type="scientific">Penstemon smallii</name>
    <dbReference type="NCBI Taxonomy" id="265156"/>
    <lineage>
        <taxon>Eukaryota</taxon>
        <taxon>Viridiplantae</taxon>
        <taxon>Streptophyta</taxon>
        <taxon>Embryophyta</taxon>
        <taxon>Tracheophyta</taxon>
        <taxon>Spermatophyta</taxon>
        <taxon>Magnoliopsida</taxon>
        <taxon>eudicotyledons</taxon>
        <taxon>Gunneridae</taxon>
        <taxon>Pentapetalae</taxon>
        <taxon>asterids</taxon>
        <taxon>lamiids</taxon>
        <taxon>Lamiales</taxon>
        <taxon>Plantaginaceae</taxon>
        <taxon>Cheloneae</taxon>
        <taxon>Penstemon</taxon>
    </lineage>
</organism>
<feature type="transmembrane region" description="Helical" evidence="8">
    <location>
        <begin position="72"/>
        <end position="95"/>
    </location>
</feature>
<protein>
    <recommendedName>
        <fullName evidence="9">Amino acid transporter transmembrane domain-containing protein</fullName>
    </recommendedName>
</protein>
<evidence type="ECO:0000259" key="9">
    <source>
        <dbReference type="Pfam" id="PF01490"/>
    </source>
</evidence>
<dbReference type="Proteomes" id="UP001634393">
    <property type="component" value="Unassembled WGS sequence"/>
</dbReference>
<dbReference type="EMBL" id="JBJXBP010000001">
    <property type="protein sequence ID" value="KAL3851084.1"/>
    <property type="molecule type" value="Genomic_DNA"/>
</dbReference>
<sequence>MGLPDKNEPIPLLQLGSPSPTEEDLFDSDFDQLVNSSSPKRTGTTWTAVAHIITGVIGSGVLSLSWSMAQLGWIWAPVLMLFFAGVTFISTFFLCNSYRSPDPDYGPIRNRSYIEAVKLNLGKRNAWICGMLIQINLYGTGIAYTITTAICMRAIHRSNCYHDHGHDAPCISGNTSYMLLFGLVQIFMSQIPDFHSMEWLSILAAIMSFSYSSIGLGLGAAKVLGSGIIEGSIYGVSTSTGIQKMWLVSQAIGDIAFAYPYSMIVLEIQDTLKSPPSESQTMKRASVISISITTFFYLSCGGFGYAAFGNQTPGNLLTGSILNQYLH</sequence>
<feature type="region of interest" description="Disordered" evidence="7">
    <location>
        <begin position="1"/>
        <end position="20"/>
    </location>
</feature>
<keyword evidence="4" id="KW-0029">Amino-acid transport</keyword>
<keyword evidence="2" id="KW-0813">Transport</keyword>
<keyword evidence="11" id="KW-1185">Reference proteome</keyword>
<gene>
    <name evidence="10" type="ORF">ACJIZ3_012966</name>
</gene>
<dbReference type="PANTHER" id="PTHR48017">
    <property type="entry name" value="OS05G0424000 PROTEIN-RELATED"/>
    <property type="match status" value="1"/>
</dbReference>
<dbReference type="GO" id="GO:0016020">
    <property type="term" value="C:membrane"/>
    <property type="evidence" value="ECO:0007669"/>
    <property type="project" value="UniProtKB-SubCell"/>
</dbReference>
<dbReference type="Pfam" id="PF01490">
    <property type="entry name" value="Aa_trans"/>
    <property type="match status" value="1"/>
</dbReference>
<feature type="transmembrane region" description="Helical" evidence="8">
    <location>
        <begin position="287"/>
        <end position="308"/>
    </location>
</feature>
<evidence type="ECO:0000256" key="1">
    <source>
        <dbReference type="ARBA" id="ARBA00004370"/>
    </source>
</evidence>
<dbReference type="AlphaFoldDB" id="A0ABD3UNK8"/>
<keyword evidence="5 8" id="KW-1133">Transmembrane helix</keyword>
<evidence type="ECO:0000256" key="5">
    <source>
        <dbReference type="ARBA" id="ARBA00022989"/>
    </source>
</evidence>
<comment type="subcellular location">
    <subcellularLocation>
        <location evidence="1">Membrane</location>
    </subcellularLocation>
</comment>